<feature type="compositionally biased region" description="Polar residues" evidence="1">
    <location>
        <begin position="127"/>
        <end position="148"/>
    </location>
</feature>
<proteinExistence type="predicted"/>
<protein>
    <submittedName>
        <fullName evidence="2">Uncharacterized protein</fullName>
    </submittedName>
</protein>
<name>A0ABR1EGP9_NECAM</name>
<feature type="region of interest" description="Disordered" evidence="1">
    <location>
        <begin position="127"/>
        <end position="161"/>
    </location>
</feature>
<accession>A0ABR1EGP9</accession>
<dbReference type="EMBL" id="JAVFWL010000006">
    <property type="protein sequence ID" value="KAK6761844.1"/>
    <property type="molecule type" value="Genomic_DNA"/>
</dbReference>
<gene>
    <name evidence="2" type="primary">Necator_chrX.g22959</name>
    <name evidence="2" type="ORF">RB195_022796</name>
</gene>
<dbReference type="Proteomes" id="UP001303046">
    <property type="component" value="Unassembled WGS sequence"/>
</dbReference>
<keyword evidence="3" id="KW-1185">Reference proteome</keyword>
<reference evidence="2 3" key="1">
    <citation type="submission" date="2023-08" db="EMBL/GenBank/DDBJ databases">
        <title>A Necator americanus chromosomal reference genome.</title>
        <authorList>
            <person name="Ilik V."/>
            <person name="Petrzelkova K.J."/>
            <person name="Pardy F."/>
            <person name="Fuh T."/>
            <person name="Niatou-Singa F.S."/>
            <person name="Gouil Q."/>
            <person name="Baker L."/>
            <person name="Ritchie M.E."/>
            <person name="Jex A.R."/>
            <person name="Gazzola D."/>
            <person name="Li H."/>
            <person name="Toshio Fujiwara R."/>
            <person name="Zhan B."/>
            <person name="Aroian R.V."/>
            <person name="Pafco B."/>
            <person name="Schwarz E.M."/>
        </authorList>
    </citation>
    <scope>NUCLEOTIDE SEQUENCE [LARGE SCALE GENOMIC DNA]</scope>
    <source>
        <strain evidence="2 3">Aroian</strain>
        <tissue evidence="2">Whole animal</tissue>
    </source>
</reference>
<comment type="caution">
    <text evidence="2">The sequence shown here is derived from an EMBL/GenBank/DDBJ whole genome shotgun (WGS) entry which is preliminary data.</text>
</comment>
<organism evidence="2 3">
    <name type="scientific">Necator americanus</name>
    <name type="common">Human hookworm</name>
    <dbReference type="NCBI Taxonomy" id="51031"/>
    <lineage>
        <taxon>Eukaryota</taxon>
        <taxon>Metazoa</taxon>
        <taxon>Ecdysozoa</taxon>
        <taxon>Nematoda</taxon>
        <taxon>Chromadorea</taxon>
        <taxon>Rhabditida</taxon>
        <taxon>Rhabditina</taxon>
        <taxon>Rhabditomorpha</taxon>
        <taxon>Strongyloidea</taxon>
        <taxon>Ancylostomatidae</taxon>
        <taxon>Bunostominae</taxon>
        <taxon>Necator</taxon>
    </lineage>
</organism>
<evidence type="ECO:0000313" key="2">
    <source>
        <dbReference type="EMBL" id="KAK6761844.1"/>
    </source>
</evidence>
<evidence type="ECO:0000313" key="3">
    <source>
        <dbReference type="Proteomes" id="UP001303046"/>
    </source>
</evidence>
<evidence type="ECO:0000256" key="1">
    <source>
        <dbReference type="SAM" id="MobiDB-lite"/>
    </source>
</evidence>
<sequence length="280" mass="31117">MPEPITYKVQLPEGSMESLTTTNRFVTLNCRTLSSELQEAALSRLLRYLCVPFAVVQEACPVISIGNFTIYCGDADERQVSGCAIAVMNDYNNLVEEFGSTSSGCAFLRLRNRTDLEYVLTKNIPLSESSSQPQDTVPQEKPISSSSTENRRGRKKLCRQLEQDRDKEWTSRAKEFEKACEDKDPHKTYALRKQCGVKMKGCSSAINTSNGVAVGEATLPIWRDQFKTLLKRQAPSVPELGHVDRPTYAVNEESPTESEVLVCIQKMKNGKCGGDDGIST</sequence>